<feature type="region of interest" description="Disordered" evidence="1">
    <location>
        <begin position="40"/>
        <end position="82"/>
    </location>
</feature>
<evidence type="ECO:0000313" key="2">
    <source>
        <dbReference type="EMBL" id="SCM79632.1"/>
    </source>
</evidence>
<dbReference type="EMBL" id="FMJD01000013">
    <property type="protein sequence ID" value="SCM79632.1"/>
    <property type="molecule type" value="Genomic_DNA"/>
</dbReference>
<evidence type="ECO:0000256" key="1">
    <source>
        <dbReference type="SAM" id="MobiDB-lite"/>
    </source>
</evidence>
<accession>A0A212LQ22</accession>
<feature type="compositionally biased region" description="Low complexity" evidence="1">
    <location>
        <begin position="64"/>
        <end position="75"/>
    </location>
</feature>
<dbReference type="AlphaFoldDB" id="A0A212LQ22"/>
<reference evidence="2" key="1">
    <citation type="submission" date="2016-08" db="EMBL/GenBank/DDBJ databases">
        <authorList>
            <person name="Seilhamer J.J."/>
        </authorList>
    </citation>
    <scope>NUCLEOTIDE SEQUENCE</scope>
    <source>
        <strain evidence="2">86</strain>
    </source>
</reference>
<gene>
    <name evidence="2" type="ORF">KL86PLE_90561</name>
</gene>
<sequence length="82" mass="8794">MTLFRIDKLSSCAQTQDLTIKLSSCAKAQDLTIKLSSCAKAQDLRPEGTPGRYRAPSPSPTAKSRPISPPRSTVPRSPPARG</sequence>
<name>A0A212LQ22_9HYPH</name>
<proteinExistence type="predicted"/>
<protein>
    <submittedName>
        <fullName evidence="2">Uncharacterized protein</fullName>
    </submittedName>
</protein>
<organism evidence="2">
    <name type="scientific">uncultured Pleomorphomonas sp</name>
    <dbReference type="NCBI Taxonomy" id="442121"/>
    <lineage>
        <taxon>Bacteria</taxon>
        <taxon>Pseudomonadati</taxon>
        <taxon>Pseudomonadota</taxon>
        <taxon>Alphaproteobacteria</taxon>
        <taxon>Hyphomicrobiales</taxon>
        <taxon>Pleomorphomonadaceae</taxon>
        <taxon>Pleomorphomonas</taxon>
        <taxon>environmental samples</taxon>
    </lineage>
</organism>